<dbReference type="CDD" id="cd00077">
    <property type="entry name" value="HDc"/>
    <property type="match status" value="1"/>
</dbReference>
<organism evidence="1 2">
    <name type="scientific">Clostridium felsineum</name>
    <dbReference type="NCBI Taxonomy" id="36839"/>
    <lineage>
        <taxon>Bacteria</taxon>
        <taxon>Bacillati</taxon>
        <taxon>Bacillota</taxon>
        <taxon>Clostridia</taxon>
        <taxon>Eubacteriales</taxon>
        <taxon>Clostridiaceae</taxon>
        <taxon>Clostridium</taxon>
    </lineage>
</organism>
<dbReference type="SMART" id="SM00471">
    <property type="entry name" value="HDc"/>
    <property type="match status" value="1"/>
</dbReference>
<accession>A0A1S8L8D9</accession>
<evidence type="ECO:0000313" key="1">
    <source>
        <dbReference type="EMBL" id="URZ10130.1"/>
    </source>
</evidence>
<dbReference type="PANTHER" id="PTHR43155">
    <property type="entry name" value="CYCLIC DI-GMP PHOSPHODIESTERASE PA4108-RELATED"/>
    <property type="match status" value="1"/>
</dbReference>
<dbReference type="STRING" id="84029.CROST_17230"/>
<dbReference type="Gene3D" id="1.10.3210.10">
    <property type="entry name" value="Hypothetical protein af1432"/>
    <property type="match status" value="1"/>
</dbReference>
<dbReference type="Pfam" id="PF13487">
    <property type="entry name" value="HD_5"/>
    <property type="match status" value="1"/>
</dbReference>
<dbReference type="EMBL" id="CP096983">
    <property type="protein sequence ID" value="URZ10130.1"/>
    <property type="molecule type" value="Genomic_DNA"/>
</dbReference>
<gene>
    <name evidence="1" type="ORF">CROST_008380</name>
</gene>
<dbReference type="InterPro" id="IPR037522">
    <property type="entry name" value="HD_GYP_dom"/>
</dbReference>
<protein>
    <submittedName>
        <fullName evidence="1">Uncharacterized protein</fullName>
    </submittedName>
</protein>
<dbReference type="AlphaFoldDB" id="A0A1S8L8D9"/>
<evidence type="ECO:0000313" key="2">
    <source>
        <dbReference type="Proteomes" id="UP000190951"/>
    </source>
</evidence>
<dbReference type="PROSITE" id="PS51832">
    <property type="entry name" value="HD_GYP"/>
    <property type="match status" value="1"/>
</dbReference>
<reference evidence="1 2" key="1">
    <citation type="submission" date="2022-04" db="EMBL/GenBank/DDBJ databases">
        <title>Genome sequence of C. roseum typestrain.</title>
        <authorList>
            <person name="Poehlein A."/>
            <person name="Schoch T."/>
            <person name="Duerre P."/>
            <person name="Daniel R."/>
        </authorList>
    </citation>
    <scope>NUCLEOTIDE SEQUENCE [LARGE SCALE GENOMIC DNA]</scope>
    <source>
        <strain evidence="1 2">DSM 7320</strain>
    </source>
</reference>
<dbReference type="KEGG" id="crw:CROST_008380"/>
<sequence length="351" mass="39786">MKIVFLKDLETNETIAKDIYDEEGRLLIATGTKVSKGTISFLKKNNVFLVHVEDEKLSDIKVDRKMQKLKAKTLNKMPLIFNNILTGEYENTKEAMETVDELVDYVVEKGTINTNLYEVKLYDDYTYVHCLDTGIMAAFLGMSMGLTTAEVKELSISAMLHDIGKTKISNAIINKKSKLSDNEYEEMKKHPGFGRDILKNIGILSEKVVAGVYQHHERYDGNGYPEGIKGDEISLFGKLISICDVFTAVSANRSYRNRFKPNEAYELILASAGTMFDPKLVVDFKNTFFIYPLGSCVRLSNGIEGYVVKQNKGFPDRPIIRVIYGKTKEEEITPYEIDLLQHNDIIIDEVI</sequence>
<dbReference type="PANTHER" id="PTHR43155:SF2">
    <property type="entry name" value="CYCLIC DI-GMP PHOSPHODIESTERASE PA4108"/>
    <property type="match status" value="1"/>
</dbReference>
<dbReference type="SUPFAM" id="SSF109604">
    <property type="entry name" value="HD-domain/PDEase-like"/>
    <property type="match status" value="1"/>
</dbReference>
<keyword evidence="2" id="KW-1185">Reference proteome</keyword>
<dbReference type="RefSeq" id="WP_077835039.1">
    <property type="nucleotide sequence ID" value="NZ_CP096983.1"/>
</dbReference>
<dbReference type="Proteomes" id="UP000190951">
    <property type="component" value="Chromosome"/>
</dbReference>
<dbReference type="InterPro" id="IPR003607">
    <property type="entry name" value="HD/PDEase_dom"/>
</dbReference>
<proteinExistence type="predicted"/>
<name>A0A1S8L8D9_9CLOT</name>